<protein>
    <submittedName>
        <fullName evidence="6">Phosphatases II</fullName>
    </submittedName>
</protein>
<keyword evidence="2" id="KW-0378">Hydrolase</keyword>
<dbReference type="InParanoid" id="A0A316VZM0"/>
<evidence type="ECO:0000256" key="2">
    <source>
        <dbReference type="ARBA" id="ARBA00022801"/>
    </source>
</evidence>
<dbReference type="Gene3D" id="3.90.190.10">
    <property type="entry name" value="Protein tyrosine phosphatase superfamily"/>
    <property type="match status" value="1"/>
</dbReference>
<evidence type="ECO:0000259" key="4">
    <source>
        <dbReference type="PROSITE" id="PS50054"/>
    </source>
</evidence>
<evidence type="ECO:0000259" key="5">
    <source>
        <dbReference type="PROSITE" id="PS50056"/>
    </source>
</evidence>
<dbReference type="CDD" id="cd14498">
    <property type="entry name" value="DSP"/>
    <property type="match status" value="1"/>
</dbReference>
<feature type="domain" description="Tyrosine specific protein phosphatases" evidence="5">
    <location>
        <begin position="82"/>
        <end position="137"/>
    </location>
</feature>
<dbReference type="InterPro" id="IPR000340">
    <property type="entry name" value="Dual-sp_phosphatase_cat-dom"/>
</dbReference>
<dbReference type="InterPro" id="IPR016130">
    <property type="entry name" value="Tyr_Pase_AS"/>
</dbReference>
<organism evidence="6 7">
    <name type="scientific">Ceraceosorus guamensis</name>
    <dbReference type="NCBI Taxonomy" id="1522189"/>
    <lineage>
        <taxon>Eukaryota</taxon>
        <taxon>Fungi</taxon>
        <taxon>Dikarya</taxon>
        <taxon>Basidiomycota</taxon>
        <taxon>Ustilaginomycotina</taxon>
        <taxon>Exobasidiomycetes</taxon>
        <taxon>Ceraceosorales</taxon>
        <taxon>Ceraceosoraceae</taxon>
        <taxon>Ceraceosorus</taxon>
    </lineage>
</organism>
<evidence type="ECO:0000256" key="1">
    <source>
        <dbReference type="ARBA" id="ARBA00008601"/>
    </source>
</evidence>
<feature type="domain" description="Tyrosine-protein phosphatase" evidence="4">
    <location>
        <begin position="16"/>
        <end position="161"/>
    </location>
</feature>
<dbReference type="InterPro" id="IPR052103">
    <property type="entry name" value="Dual_spec_Phospatases"/>
</dbReference>
<evidence type="ECO:0000256" key="3">
    <source>
        <dbReference type="ARBA" id="ARBA00022912"/>
    </source>
</evidence>
<evidence type="ECO:0000313" key="7">
    <source>
        <dbReference type="Proteomes" id="UP000245783"/>
    </source>
</evidence>
<dbReference type="EMBL" id="KZ819375">
    <property type="protein sequence ID" value="PWN42922.1"/>
    <property type="molecule type" value="Genomic_DNA"/>
</dbReference>
<reference evidence="6 7" key="1">
    <citation type="journal article" date="2018" name="Mol. Biol. Evol.">
        <title>Broad Genomic Sampling Reveals a Smut Pathogenic Ancestry of the Fungal Clade Ustilaginomycotina.</title>
        <authorList>
            <person name="Kijpornyongpan T."/>
            <person name="Mondo S.J."/>
            <person name="Barry K."/>
            <person name="Sandor L."/>
            <person name="Lee J."/>
            <person name="Lipzen A."/>
            <person name="Pangilinan J."/>
            <person name="LaButti K."/>
            <person name="Hainaut M."/>
            <person name="Henrissat B."/>
            <person name="Grigoriev I.V."/>
            <person name="Spatafora J.W."/>
            <person name="Aime M.C."/>
        </authorList>
    </citation>
    <scope>NUCLEOTIDE SEQUENCE [LARGE SCALE GENOMIC DNA]</scope>
    <source>
        <strain evidence="6 7">MCA 4658</strain>
    </source>
</reference>
<dbReference type="PROSITE" id="PS00383">
    <property type="entry name" value="TYR_PHOSPHATASE_1"/>
    <property type="match status" value="1"/>
</dbReference>
<dbReference type="GO" id="GO:0004721">
    <property type="term" value="F:phosphoprotein phosphatase activity"/>
    <property type="evidence" value="ECO:0007669"/>
    <property type="project" value="UniProtKB-KW"/>
</dbReference>
<proteinExistence type="inferred from homology"/>
<dbReference type="PANTHER" id="PTHR45961:SF6">
    <property type="entry name" value="IP21249P"/>
    <property type="match status" value="1"/>
</dbReference>
<comment type="similarity">
    <text evidence="1">Belongs to the protein-tyrosine phosphatase family. Non-receptor class dual specificity subfamily.</text>
</comment>
<dbReference type="PROSITE" id="PS50054">
    <property type="entry name" value="TYR_PHOSPHATASE_DUAL"/>
    <property type="match status" value="1"/>
</dbReference>
<dbReference type="InterPro" id="IPR029021">
    <property type="entry name" value="Prot-tyrosine_phosphatase-like"/>
</dbReference>
<dbReference type="Proteomes" id="UP000245783">
    <property type="component" value="Unassembled WGS sequence"/>
</dbReference>
<dbReference type="RefSeq" id="XP_025370082.1">
    <property type="nucleotide sequence ID" value="XM_025510104.1"/>
</dbReference>
<dbReference type="AlphaFoldDB" id="A0A316VZM0"/>
<dbReference type="SMART" id="SM00195">
    <property type="entry name" value="DSPc"/>
    <property type="match status" value="1"/>
</dbReference>
<dbReference type="InterPro" id="IPR000387">
    <property type="entry name" value="Tyr_Pase_dom"/>
</dbReference>
<dbReference type="GeneID" id="37031974"/>
<name>A0A316VZM0_9BASI</name>
<dbReference type="Pfam" id="PF00782">
    <property type="entry name" value="DSPc"/>
    <property type="match status" value="1"/>
</dbReference>
<evidence type="ECO:0000313" key="6">
    <source>
        <dbReference type="EMBL" id="PWN42922.1"/>
    </source>
</evidence>
<accession>A0A316VZM0</accession>
<dbReference type="InterPro" id="IPR020422">
    <property type="entry name" value="TYR_PHOSPHATASE_DUAL_dom"/>
</dbReference>
<keyword evidence="3" id="KW-0904">Protein phosphatase</keyword>
<gene>
    <name evidence="6" type="ORF">IE81DRAFT_112611</name>
</gene>
<dbReference type="PROSITE" id="PS50056">
    <property type="entry name" value="TYR_PHOSPHATASE_2"/>
    <property type="match status" value="1"/>
</dbReference>
<keyword evidence="7" id="KW-1185">Reference proteome</keyword>
<dbReference type="STRING" id="1522189.A0A316VZM0"/>
<dbReference type="OrthoDB" id="273181at2759"/>
<dbReference type="PANTHER" id="PTHR45961">
    <property type="entry name" value="IP21249P"/>
    <property type="match status" value="1"/>
</dbReference>
<sequence length="311" mass="34242">MRTGQDGGIGDGAKGTPTRVAANLWLAGLDQLRSASQLEQLGITHIVNATREHADVFPDEGFVRVRIAASDNAQERLSPHFERIAELIRQARGAKGAQVLIHCHEGISRSATLALAAVLILDGKGLSEAIEQMRRCRAPVEVEPNPSFLHELRQLELRLFGRFSANKLTRLDDCRSPIAEHSVREDIARLLARAASEPTAVEGFYPEADRVALQLASSFERDQTFEKDVLCMLEQYAVGFRPQHEAAVKVLLHILLSLSKELGCGGAALVLGRLQQWLRVNQLELRMDAPQALKHADAIMQALAAETDKMK</sequence>
<dbReference type="SUPFAM" id="SSF52799">
    <property type="entry name" value="(Phosphotyrosine protein) phosphatases II"/>
    <property type="match status" value="1"/>
</dbReference>